<proteinExistence type="predicted"/>
<reference evidence="4" key="1">
    <citation type="submission" date="2020-07" db="EMBL/GenBank/DDBJ databases">
        <title>Huge and variable diversity of episymbiotic CPR bacteria and DPANN archaea in groundwater ecosystems.</title>
        <authorList>
            <person name="He C.Y."/>
            <person name="Keren R."/>
            <person name="Whittaker M."/>
            <person name="Farag I.F."/>
            <person name="Doudna J."/>
            <person name="Cate J.H.D."/>
            <person name="Banfield J.F."/>
        </authorList>
    </citation>
    <scope>NUCLEOTIDE SEQUENCE</scope>
    <source>
        <strain evidence="4">NC_groundwater_17_Pr7_B-0.1um_64_12</strain>
    </source>
</reference>
<dbReference type="GO" id="GO:0003723">
    <property type="term" value="F:RNA binding"/>
    <property type="evidence" value="ECO:0007669"/>
    <property type="project" value="InterPro"/>
</dbReference>
<dbReference type="SUPFAM" id="SSF46785">
    <property type="entry name" value="Winged helix' DNA-binding domain"/>
    <property type="match status" value="1"/>
</dbReference>
<organism evidence="4 5">
    <name type="scientific">Fimbriimonas ginsengisoli</name>
    <dbReference type="NCBI Taxonomy" id="1005039"/>
    <lineage>
        <taxon>Bacteria</taxon>
        <taxon>Bacillati</taxon>
        <taxon>Armatimonadota</taxon>
        <taxon>Fimbriimonadia</taxon>
        <taxon>Fimbriimonadales</taxon>
        <taxon>Fimbriimonadaceae</taxon>
        <taxon>Fimbriimonas</taxon>
    </lineage>
</organism>
<evidence type="ECO:0000313" key="4">
    <source>
        <dbReference type="EMBL" id="MBI1756353.1"/>
    </source>
</evidence>
<dbReference type="GO" id="GO:0003746">
    <property type="term" value="F:translation elongation factor activity"/>
    <property type="evidence" value="ECO:0007669"/>
    <property type="project" value="InterPro"/>
</dbReference>
<dbReference type="InterPro" id="IPR009001">
    <property type="entry name" value="Transl_elong_EF1A/Init_IF2_C"/>
</dbReference>
<evidence type="ECO:0000313" key="5">
    <source>
        <dbReference type="Proteomes" id="UP000727962"/>
    </source>
</evidence>
<dbReference type="GO" id="GO:0001514">
    <property type="term" value="P:selenocysteine incorporation"/>
    <property type="evidence" value="ECO:0007669"/>
    <property type="project" value="InterPro"/>
</dbReference>
<dbReference type="Gene3D" id="1.10.10.10">
    <property type="entry name" value="Winged helix-like DNA-binding domain superfamily/Winged helix DNA-binding domain"/>
    <property type="match status" value="1"/>
</dbReference>
<evidence type="ECO:0000256" key="2">
    <source>
        <dbReference type="ARBA" id="ARBA00023134"/>
    </source>
</evidence>
<dbReference type="Proteomes" id="UP000727962">
    <property type="component" value="Unassembled WGS sequence"/>
</dbReference>
<dbReference type="Gene3D" id="2.40.30.10">
    <property type="entry name" value="Translation factors"/>
    <property type="match status" value="1"/>
</dbReference>
<sequence>VGDLAEIQPGAIEVRVRGIHSHSQEIQLAEPGRRVALNLAGVREEDLYRGQAIGALGALFETRCLDAACEWLERPRHGERIRASIGSEEAIGRLFLSDSDDSLAQLRLEGPVACALGQPVILRRYSPPKLLGGGLIRVPQAKLRRKGERVVEAPKAATDEEAIMEVLHDAQAGLPTEEVCRRLGKTPQALGDAFQALVASDQARGFAGLWFGASAFQQASERFLAVLAAIHDEEPMTPWQPREKAVTRAGLAWSGKPLDRIVSALAAEGYLEAAGTTIKAAGFRIRLTERQRRFLDRVRKELATSGVSPPTAHELAQRVAAPVQAIEEILKLGVQAGEVLSLGEGLFYTQEQITRIIADTARLAGSRPFTAAEFRDMHGTSRKYAIPLLEYFDSHRATTRVGDKRIVNEGQR</sequence>
<dbReference type="AlphaFoldDB" id="A0A931LRY6"/>
<name>A0A931LRY6_FIMGI</name>
<evidence type="ECO:0000259" key="3">
    <source>
        <dbReference type="Pfam" id="PF09107"/>
    </source>
</evidence>
<feature type="domain" description="Elongation factor SelB fourth winged-helix" evidence="3">
    <location>
        <begin position="363"/>
        <end position="406"/>
    </location>
</feature>
<dbReference type="EMBL" id="JACOSL010000028">
    <property type="protein sequence ID" value="MBI1756353.1"/>
    <property type="molecule type" value="Genomic_DNA"/>
</dbReference>
<dbReference type="InterPro" id="IPR036388">
    <property type="entry name" value="WH-like_DNA-bd_sf"/>
</dbReference>
<dbReference type="SUPFAM" id="SSF50465">
    <property type="entry name" value="EF-Tu/eEF-1alpha/eIF2-gamma C-terminal domain"/>
    <property type="match status" value="1"/>
</dbReference>
<protein>
    <submittedName>
        <fullName evidence="4">SelB C-terminal domain-containing protein</fullName>
    </submittedName>
</protein>
<feature type="non-terminal residue" evidence="4">
    <location>
        <position position="1"/>
    </location>
</feature>
<dbReference type="InterPro" id="IPR015191">
    <property type="entry name" value="SelB_WHD4"/>
</dbReference>
<keyword evidence="1" id="KW-0547">Nucleotide-binding</keyword>
<evidence type="ECO:0000256" key="1">
    <source>
        <dbReference type="ARBA" id="ARBA00022741"/>
    </source>
</evidence>
<accession>A0A931LRY6</accession>
<dbReference type="Gene3D" id="1.10.10.2770">
    <property type="match status" value="1"/>
</dbReference>
<dbReference type="InterPro" id="IPR036390">
    <property type="entry name" value="WH_DNA-bd_sf"/>
</dbReference>
<gene>
    <name evidence="4" type="ORF">HYR64_04510</name>
</gene>
<dbReference type="InterPro" id="IPR009000">
    <property type="entry name" value="Transl_B-barrel_sf"/>
</dbReference>
<dbReference type="GO" id="GO:0005525">
    <property type="term" value="F:GTP binding"/>
    <property type="evidence" value="ECO:0007669"/>
    <property type="project" value="UniProtKB-KW"/>
</dbReference>
<dbReference type="Pfam" id="PF09107">
    <property type="entry name" value="WHD_3rd_SelB"/>
    <property type="match status" value="1"/>
</dbReference>
<keyword evidence="2" id="KW-0342">GTP-binding</keyword>
<comment type="caution">
    <text evidence="4">The sequence shown here is derived from an EMBL/GenBank/DDBJ whole genome shotgun (WGS) entry which is preliminary data.</text>
</comment>
<dbReference type="GO" id="GO:0005737">
    <property type="term" value="C:cytoplasm"/>
    <property type="evidence" value="ECO:0007669"/>
    <property type="project" value="InterPro"/>
</dbReference>
<dbReference type="SUPFAM" id="SSF50447">
    <property type="entry name" value="Translation proteins"/>
    <property type="match status" value="1"/>
</dbReference>